<dbReference type="Pfam" id="PF12706">
    <property type="entry name" value="Lactamase_B_2"/>
    <property type="match status" value="1"/>
</dbReference>
<comment type="catalytic activity">
    <reaction evidence="4">
        <text>N-(5Z,8Z,11Z,14Z-eicosatetraenoyl)-1,2-di-(9Z-octadecenoyl)-sn-glycero-3-phosphoethanolamine + H2O = N-(5Z,8Z,11Z,14Z-eicosatetraenoyl)-ethanolamine + 1,2-di-(9Z-octadecenoyl)-sn-glycero-3-phosphate + H(+)</text>
        <dbReference type="Rhea" id="RHEA:45528"/>
        <dbReference type="ChEBI" id="CHEBI:2700"/>
        <dbReference type="ChEBI" id="CHEBI:15377"/>
        <dbReference type="ChEBI" id="CHEBI:15378"/>
        <dbReference type="ChEBI" id="CHEBI:74546"/>
        <dbReference type="ChEBI" id="CHEBI:85277"/>
    </reaction>
    <physiologicalReaction direction="left-to-right" evidence="4">
        <dbReference type="Rhea" id="RHEA:45529"/>
    </physiologicalReaction>
</comment>
<dbReference type="PANTHER" id="PTHR15032:SF4">
    <property type="entry name" value="N-ACYL-PHOSPHATIDYLETHANOLAMINE-HYDROLYZING PHOSPHOLIPASE D"/>
    <property type="match status" value="1"/>
</dbReference>
<comment type="cofactor">
    <cofactor evidence="6">
        <name>Zn(2+)</name>
        <dbReference type="ChEBI" id="CHEBI:29105"/>
    </cofactor>
    <text evidence="6">Binds 2 zinc divalent cations per subunit.</text>
</comment>
<feature type="binding site" evidence="5">
    <location>
        <position position="314"/>
    </location>
    <ligand>
        <name>an N-acyl-1,2-diacyl-sn-glycero-3-phosphoethanolamine</name>
        <dbReference type="ChEBI" id="CHEBI:62537"/>
    </ligand>
</feature>
<sequence>MFLEETGTFCKSGSIFCTLLSFYNYFLFPMENLVRAVFNKGRWENPKEFDTWKIPGKLEFLKMRLGDKDNSDIPSDPKKLDETLPVVPVDFEKLKNPDPKSIQILWIGHATVFVQMEGVNILCDPLFSERCSPTFKVGGMELLKHFGYKRYRPVPCKIADLPCVDVVLISHDHYDHLDTESIMEVKEKFPQAKYYVPMGLKEWFTSCGCVEANIEERQWWEEIQHPLPGQKNQNLTFACTPAQHWCTRNGMLDQNKRLWCSWAVKGPTHSFYFGGDTGYNKIAFQQIGEKYGPFSLSALPIGAYEPRWFMHPQHVSPEESVEIHKEIKSKFTLGVHWGTFKQMGCFEYYLEPPELVKKHLEKLNLPARSFRTINHGEVWTISTEEVNS</sequence>
<dbReference type="GO" id="GO:0070290">
    <property type="term" value="F:N-acylphosphatidylethanolamine-specific phospholipase D activity"/>
    <property type="evidence" value="ECO:0007669"/>
    <property type="project" value="UniProtKB-EC"/>
</dbReference>
<feature type="binding site" evidence="6">
    <location>
        <position position="173"/>
    </location>
    <ligand>
        <name>Zn(2+)</name>
        <dbReference type="ChEBI" id="CHEBI:29105"/>
        <label>1</label>
    </ligand>
</feature>
<keyword evidence="3" id="KW-1208">Phospholipid metabolism</keyword>
<feature type="binding site" evidence="6">
    <location>
        <position position="171"/>
    </location>
    <ligand>
        <name>Zn(2+)</name>
        <dbReference type="ChEBI" id="CHEBI:29105"/>
        <label>1</label>
    </ligand>
</feature>
<feature type="binding site" evidence="6">
    <location>
        <position position="276"/>
    </location>
    <ligand>
        <name>Zn(2+)</name>
        <dbReference type="ChEBI" id="CHEBI:29105"/>
        <label>2</label>
    </ligand>
</feature>
<feature type="binding site" evidence="6">
    <location>
        <position position="176"/>
    </location>
    <ligand>
        <name>Zn(2+)</name>
        <dbReference type="ChEBI" id="CHEBI:29105"/>
        <label>2</label>
    </ligand>
</feature>
<dbReference type="SUPFAM" id="SSF56281">
    <property type="entry name" value="Metallo-hydrolase/oxidoreductase"/>
    <property type="match status" value="1"/>
</dbReference>
<dbReference type="GO" id="GO:0005737">
    <property type="term" value="C:cytoplasm"/>
    <property type="evidence" value="ECO:0007669"/>
    <property type="project" value="TreeGrafter"/>
</dbReference>
<evidence type="ECO:0000256" key="4">
    <source>
        <dbReference type="ARBA" id="ARBA00048025"/>
    </source>
</evidence>
<keyword evidence="3" id="KW-0442">Lipid degradation</keyword>
<feature type="binding site" evidence="5">
    <location>
        <position position="174"/>
    </location>
    <ligand>
        <name>an N-acyl-1,2-diacyl-sn-glycero-3-phosphoethanolamine</name>
        <dbReference type="ChEBI" id="CHEBI:62537"/>
    </ligand>
</feature>
<feature type="binding site" evidence="6">
    <location>
        <position position="175"/>
    </location>
    <ligand>
        <name>Zn(2+)</name>
        <dbReference type="ChEBI" id="CHEBI:29105"/>
        <label>2</label>
    </ligand>
</feature>
<feature type="binding site" evidence="6">
    <location>
        <position position="336"/>
    </location>
    <ligand>
        <name>Zn(2+)</name>
        <dbReference type="ChEBI" id="CHEBI:29105"/>
        <label>2</label>
    </ligand>
</feature>
<reference evidence="8" key="1">
    <citation type="journal article" date="2012" name="Nature">
        <title>The oyster genome reveals stress adaptation and complexity of shell formation.</title>
        <authorList>
            <person name="Zhang G."/>
            <person name="Fang X."/>
            <person name="Guo X."/>
            <person name="Li L."/>
            <person name="Luo R."/>
            <person name="Xu F."/>
            <person name="Yang P."/>
            <person name="Zhang L."/>
            <person name="Wang X."/>
            <person name="Qi H."/>
            <person name="Xiong Z."/>
            <person name="Que H."/>
            <person name="Xie Y."/>
            <person name="Holland P.W."/>
            <person name="Paps J."/>
            <person name="Zhu Y."/>
            <person name="Wu F."/>
            <person name="Chen Y."/>
            <person name="Wang J."/>
            <person name="Peng C."/>
            <person name="Meng J."/>
            <person name="Yang L."/>
            <person name="Liu J."/>
            <person name="Wen B."/>
            <person name="Zhang N."/>
            <person name="Huang Z."/>
            <person name="Zhu Q."/>
            <person name="Feng Y."/>
            <person name="Mount A."/>
            <person name="Hedgecock D."/>
            <person name="Xu Z."/>
            <person name="Liu Y."/>
            <person name="Domazet-Loso T."/>
            <person name="Du Y."/>
            <person name="Sun X."/>
            <person name="Zhang S."/>
            <person name="Liu B."/>
            <person name="Cheng P."/>
            <person name="Jiang X."/>
            <person name="Li J."/>
            <person name="Fan D."/>
            <person name="Wang W."/>
            <person name="Fu W."/>
            <person name="Wang T."/>
            <person name="Wang B."/>
            <person name="Zhang J."/>
            <person name="Peng Z."/>
            <person name="Li Y."/>
            <person name="Li N."/>
            <person name="Wang J."/>
            <person name="Chen M."/>
            <person name="He Y."/>
            <person name="Tan F."/>
            <person name="Song X."/>
            <person name="Zheng Q."/>
            <person name="Huang R."/>
            <person name="Yang H."/>
            <person name="Du X."/>
            <person name="Chen L."/>
            <person name="Yang M."/>
            <person name="Gaffney P.M."/>
            <person name="Wang S."/>
            <person name="Luo L."/>
            <person name="She Z."/>
            <person name="Ming Y."/>
            <person name="Huang W."/>
            <person name="Zhang S."/>
            <person name="Huang B."/>
            <person name="Zhang Y."/>
            <person name="Qu T."/>
            <person name="Ni P."/>
            <person name="Miao G."/>
            <person name="Wang J."/>
            <person name="Wang Q."/>
            <person name="Steinberg C.E."/>
            <person name="Wang H."/>
            <person name="Li N."/>
            <person name="Qian L."/>
            <person name="Zhang G."/>
            <person name="Li Y."/>
            <person name="Yang H."/>
            <person name="Liu X."/>
            <person name="Wang J."/>
            <person name="Yin Y."/>
            <person name="Wang J."/>
        </authorList>
    </citation>
    <scope>NUCLEOTIDE SEQUENCE [LARGE SCALE GENOMIC DNA]</scope>
    <source>
        <strain evidence="8">05x7-T-G4-1.051#20</strain>
    </source>
</reference>
<evidence type="ECO:0000256" key="6">
    <source>
        <dbReference type="PIRSR" id="PIRSR038896-51"/>
    </source>
</evidence>
<protein>
    <recommendedName>
        <fullName evidence="2">N-acetylphosphatidylethanolamine-hydrolyzing phospholipase D</fullName>
        <ecNumber evidence="2">3.1.4.54</ecNumber>
    </recommendedName>
</protein>
<dbReference type="InterPro" id="IPR036866">
    <property type="entry name" value="RibonucZ/Hydroxyglut_hydro"/>
</dbReference>
<keyword evidence="6" id="KW-0479">Metal-binding</keyword>
<dbReference type="AlphaFoldDB" id="K1PY93"/>
<feature type="binding site" evidence="6">
    <location>
        <position position="244"/>
    </location>
    <ligand>
        <name>Zn(2+)</name>
        <dbReference type="ChEBI" id="CHEBI:29105"/>
        <label>1</label>
    </ligand>
</feature>
<dbReference type="GO" id="GO:0070291">
    <property type="term" value="P:N-acylethanolamine metabolic process"/>
    <property type="evidence" value="ECO:0007669"/>
    <property type="project" value="TreeGrafter"/>
</dbReference>
<evidence type="ECO:0000256" key="3">
    <source>
        <dbReference type="ARBA" id="ARBA00022668"/>
    </source>
</evidence>
<dbReference type="GO" id="GO:0070292">
    <property type="term" value="P:N-acylphosphatidylethanolamine metabolic process"/>
    <property type="evidence" value="ECO:0007669"/>
    <property type="project" value="TreeGrafter"/>
</dbReference>
<keyword evidence="6" id="KW-0862">Zinc</keyword>
<keyword evidence="3" id="KW-0443">Lipid metabolism</keyword>
<dbReference type="GO" id="GO:0008270">
    <property type="term" value="F:zinc ion binding"/>
    <property type="evidence" value="ECO:0007669"/>
    <property type="project" value="InterPro"/>
</dbReference>
<comment type="similarity">
    <text evidence="1">Belongs to the NAPE-PLD family.</text>
</comment>
<dbReference type="InterPro" id="IPR001279">
    <property type="entry name" value="Metallo-B-lactamas"/>
</dbReference>
<evidence type="ECO:0000259" key="7">
    <source>
        <dbReference type="Pfam" id="PF12706"/>
    </source>
</evidence>
<keyword evidence="3" id="KW-0595">Phospholipid degradation</keyword>
<dbReference type="EMBL" id="JH816991">
    <property type="protein sequence ID" value="EKC21495.1"/>
    <property type="molecule type" value="Genomic_DNA"/>
</dbReference>
<feature type="domain" description="Metallo-beta-lactamase" evidence="7">
    <location>
        <begin position="120"/>
        <end position="337"/>
    </location>
</feature>
<evidence type="ECO:0000313" key="8">
    <source>
        <dbReference type="EMBL" id="EKC21495.1"/>
    </source>
</evidence>
<dbReference type="GO" id="GO:0009395">
    <property type="term" value="P:phospholipid catabolic process"/>
    <property type="evidence" value="ECO:0007669"/>
    <property type="project" value="UniProtKB-KW"/>
</dbReference>
<name>K1PY93_MAGGI</name>
<feature type="binding site" evidence="6">
    <location>
        <position position="276"/>
    </location>
    <ligand>
        <name>Zn(2+)</name>
        <dbReference type="ChEBI" id="CHEBI:29105"/>
        <label>1</label>
    </ligand>
</feature>
<dbReference type="Gene3D" id="3.60.15.10">
    <property type="entry name" value="Ribonuclease Z/Hydroxyacylglutathione hydrolase-like"/>
    <property type="match status" value="1"/>
</dbReference>
<dbReference type="PIRSF" id="PIRSF038896">
    <property type="entry name" value="NAPE-PLD"/>
    <property type="match status" value="1"/>
</dbReference>
<dbReference type="PANTHER" id="PTHR15032">
    <property type="entry name" value="N-ACYL-PHOSPHATIDYLETHANOLAMINE-HYDROLYZING PHOSPHOLIPASE D"/>
    <property type="match status" value="1"/>
</dbReference>
<evidence type="ECO:0000256" key="2">
    <source>
        <dbReference type="ARBA" id="ARBA00012279"/>
    </source>
</evidence>
<dbReference type="HOGENOM" id="CLU_020884_2_1_1"/>
<dbReference type="InParanoid" id="K1PY93"/>
<dbReference type="EC" id="3.1.4.54" evidence="2"/>
<dbReference type="InterPro" id="IPR024884">
    <property type="entry name" value="NAPE-PLD"/>
</dbReference>
<proteinExistence type="inferred from homology"/>
<accession>K1PY93</accession>
<evidence type="ECO:0000256" key="1">
    <source>
        <dbReference type="ARBA" id="ARBA00010127"/>
    </source>
</evidence>
<evidence type="ECO:0000256" key="5">
    <source>
        <dbReference type="PIRSR" id="PIRSR038896-50"/>
    </source>
</evidence>
<organism evidence="8">
    <name type="scientific">Magallana gigas</name>
    <name type="common">Pacific oyster</name>
    <name type="synonym">Crassostrea gigas</name>
    <dbReference type="NCBI Taxonomy" id="29159"/>
    <lineage>
        <taxon>Eukaryota</taxon>
        <taxon>Metazoa</taxon>
        <taxon>Spiralia</taxon>
        <taxon>Lophotrochozoa</taxon>
        <taxon>Mollusca</taxon>
        <taxon>Bivalvia</taxon>
        <taxon>Autobranchia</taxon>
        <taxon>Pteriomorphia</taxon>
        <taxon>Ostreida</taxon>
        <taxon>Ostreoidea</taxon>
        <taxon>Ostreidae</taxon>
        <taxon>Magallana</taxon>
    </lineage>
</organism>
<gene>
    <name evidence="8" type="ORF">CGI_10003850</name>
</gene>